<organism evidence="3 4">
    <name type="scientific">Nostocoides vanveenii</name>
    <dbReference type="NCBI Taxonomy" id="330835"/>
    <lineage>
        <taxon>Bacteria</taxon>
        <taxon>Bacillati</taxon>
        <taxon>Actinomycetota</taxon>
        <taxon>Actinomycetes</taxon>
        <taxon>Micrococcales</taxon>
        <taxon>Intrasporangiaceae</taxon>
        <taxon>Nostocoides</taxon>
    </lineage>
</organism>
<dbReference type="EMBL" id="BAAAPN010000049">
    <property type="protein sequence ID" value="GAA1761964.1"/>
    <property type="molecule type" value="Genomic_DNA"/>
</dbReference>
<feature type="domain" description="HTH luxR-type" evidence="2">
    <location>
        <begin position="130"/>
        <end position="184"/>
    </location>
</feature>
<evidence type="ECO:0000259" key="2">
    <source>
        <dbReference type="SMART" id="SM00421"/>
    </source>
</evidence>
<evidence type="ECO:0000256" key="1">
    <source>
        <dbReference type="SAM" id="MobiDB-lite"/>
    </source>
</evidence>
<gene>
    <name evidence="3" type="ORF">GCM10009810_21660</name>
</gene>
<accession>A0ABN2KPL9</accession>
<dbReference type="SUPFAM" id="SSF46894">
    <property type="entry name" value="C-terminal effector domain of the bipartite response regulators"/>
    <property type="match status" value="1"/>
</dbReference>
<sequence length="194" mass="20478">MRGAQPGRSGRSRGRGGGANGIRHAAAGAAIRERLRDLAPHYRRMVRASTTEILTGSEAINARIGEILPLVRATVASAHPTLGNAERLEASLATGLITDPAVVALLHDIFGFLWERGRPVAAPADEGTLPGDLEVALLRELAAGRTDDAIARRLGMSTRSLSRQLSALLDSHGVQTRFQLGLVAARADLVDATE</sequence>
<evidence type="ECO:0000313" key="4">
    <source>
        <dbReference type="Proteomes" id="UP001501475"/>
    </source>
</evidence>
<proteinExistence type="predicted"/>
<feature type="region of interest" description="Disordered" evidence="1">
    <location>
        <begin position="1"/>
        <end position="21"/>
    </location>
</feature>
<keyword evidence="4" id="KW-1185">Reference proteome</keyword>
<dbReference type="InterPro" id="IPR000792">
    <property type="entry name" value="Tscrpt_reg_LuxR_C"/>
</dbReference>
<dbReference type="Gene3D" id="1.10.10.10">
    <property type="entry name" value="Winged helix-like DNA-binding domain superfamily/Winged helix DNA-binding domain"/>
    <property type="match status" value="1"/>
</dbReference>
<dbReference type="Proteomes" id="UP001501475">
    <property type="component" value="Unassembled WGS sequence"/>
</dbReference>
<dbReference type="SMART" id="SM00421">
    <property type="entry name" value="HTH_LUXR"/>
    <property type="match status" value="1"/>
</dbReference>
<comment type="caution">
    <text evidence="3">The sequence shown here is derived from an EMBL/GenBank/DDBJ whole genome shotgun (WGS) entry which is preliminary data.</text>
</comment>
<protein>
    <recommendedName>
        <fullName evidence="2">HTH luxR-type domain-containing protein</fullName>
    </recommendedName>
</protein>
<dbReference type="InterPro" id="IPR016032">
    <property type="entry name" value="Sig_transdc_resp-reg_C-effctor"/>
</dbReference>
<evidence type="ECO:0000313" key="3">
    <source>
        <dbReference type="EMBL" id="GAA1761964.1"/>
    </source>
</evidence>
<name>A0ABN2KPL9_9MICO</name>
<dbReference type="InterPro" id="IPR036388">
    <property type="entry name" value="WH-like_DNA-bd_sf"/>
</dbReference>
<reference evidence="3 4" key="1">
    <citation type="journal article" date="2019" name="Int. J. Syst. Evol. Microbiol.">
        <title>The Global Catalogue of Microorganisms (GCM) 10K type strain sequencing project: providing services to taxonomists for standard genome sequencing and annotation.</title>
        <authorList>
            <consortium name="The Broad Institute Genomics Platform"/>
            <consortium name="The Broad Institute Genome Sequencing Center for Infectious Disease"/>
            <person name="Wu L."/>
            <person name="Ma J."/>
        </authorList>
    </citation>
    <scope>NUCLEOTIDE SEQUENCE [LARGE SCALE GENOMIC DNA]</scope>
    <source>
        <strain evidence="3 4">JCM 15591</strain>
    </source>
</reference>
<dbReference type="RefSeq" id="WP_344065973.1">
    <property type="nucleotide sequence ID" value="NZ_BAAAPN010000049.1"/>
</dbReference>